<comment type="caution">
    <text evidence="4">The sequence shown here is derived from an EMBL/GenBank/DDBJ whole genome shotgun (WGS) entry which is preliminary data.</text>
</comment>
<sequence>MTMQIEFKNISHSVKNKTIFNDLNAHVSSGRCLVVSGRSGCGKTLFFSIASDIIRPDSGQVLVDGRDVNTMNAKDYSDFRRDLGVVFQLSGLISNLTLEENLMLPLNRHYKELGKSEKYRRINTLAEEFALQHYLPQRTEMLSSGQASLAGLARALLLKPRAVIWDAPMTEIDEQWGQYVLKLLMQLKEQGTTLILCSNRKEVIETLADEQLELNELFCFSEF</sequence>
<dbReference type="GO" id="GO:0005886">
    <property type="term" value="C:plasma membrane"/>
    <property type="evidence" value="ECO:0007669"/>
    <property type="project" value="TreeGrafter"/>
</dbReference>
<evidence type="ECO:0000313" key="5">
    <source>
        <dbReference type="Proteomes" id="UP000033434"/>
    </source>
</evidence>
<feature type="domain" description="ABC transporter" evidence="3">
    <location>
        <begin position="5"/>
        <end position="223"/>
    </location>
</feature>
<dbReference type="GO" id="GO:0016887">
    <property type="term" value="F:ATP hydrolysis activity"/>
    <property type="evidence" value="ECO:0007669"/>
    <property type="project" value="InterPro"/>
</dbReference>
<evidence type="ECO:0000256" key="1">
    <source>
        <dbReference type="ARBA" id="ARBA00022741"/>
    </source>
</evidence>
<dbReference type="InterPro" id="IPR017871">
    <property type="entry name" value="ABC_transporter-like_CS"/>
</dbReference>
<dbReference type="Pfam" id="PF00005">
    <property type="entry name" value="ABC_tran"/>
    <property type="match status" value="1"/>
</dbReference>
<organism evidence="4 5">
    <name type="scientific">Pseudoalteromonas luteoviolacea S4054</name>
    <dbReference type="NCBI Taxonomy" id="1129367"/>
    <lineage>
        <taxon>Bacteria</taxon>
        <taxon>Pseudomonadati</taxon>
        <taxon>Pseudomonadota</taxon>
        <taxon>Gammaproteobacteria</taxon>
        <taxon>Alteromonadales</taxon>
        <taxon>Pseudoalteromonadaceae</taxon>
        <taxon>Pseudoalteromonas</taxon>
    </lineage>
</organism>
<dbReference type="PROSITE" id="PS50893">
    <property type="entry name" value="ABC_TRANSPORTER_2"/>
    <property type="match status" value="1"/>
</dbReference>
<accession>A0A0F6AB31</accession>
<dbReference type="EMBL" id="AUXW01000146">
    <property type="protein sequence ID" value="KKE83412.1"/>
    <property type="molecule type" value="Genomic_DNA"/>
</dbReference>
<evidence type="ECO:0000259" key="3">
    <source>
        <dbReference type="PROSITE" id="PS50893"/>
    </source>
</evidence>
<proteinExistence type="predicted"/>
<dbReference type="InterPro" id="IPR003439">
    <property type="entry name" value="ABC_transporter-like_ATP-bd"/>
</dbReference>
<keyword evidence="2" id="KW-0067">ATP-binding</keyword>
<name>A0A0F6AB31_9GAMM</name>
<dbReference type="SUPFAM" id="SSF52540">
    <property type="entry name" value="P-loop containing nucleoside triphosphate hydrolases"/>
    <property type="match status" value="1"/>
</dbReference>
<dbReference type="InterPro" id="IPR003593">
    <property type="entry name" value="AAA+_ATPase"/>
</dbReference>
<dbReference type="AlphaFoldDB" id="A0A0F6AB31"/>
<dbReference type="PROSITE" id="PS00211">
    <property type="entry name" value="ABC_TRANSPORTER_1"/>
    <property type="match status" value="1"/>
</dbReference>
<dbReference type="Proteomes" id="UP000033434">
    <property type="component" value="Unassembled WGS sequence"/>
</dbReference>
<dbReference type="PATRIC" id="fig|1129367.4.peg.2553"/>
<dbReference type="InterPro" id="IPR015854">
    <property type="entry name" value="ABC_transpr_LolD-like"/>
</dbReference>
<protein>
    <recommendedName>
        <fullName evidence="3">ABC transporter domain-containing protein</fullName>
    </recommendedName>
</protein>
<evidence type="ECO:0000256" key="2">
    <source>
        <dbReference type="ARBA" id="ARBA00022840"/>
    </source>
</evidence>
<dbReference type="InterPro" id="IPR027417">
    <property type="entry name" value="P-loop_NTPase"/>
</dbReference>
<dbReference type="SMART" id="SM00382">
    <property type="entry name" value="AAA"/>
    <property type="match status" value="1"/>
</dbReference>
<dbReference type="GO" id="GO:0005524">
    <property type="term" value="F:ATP binding"/>
    <property type="evidence" value="ECO:0007669"/>
    <property type="project" value="UniProtKB-KW"/>
</dbReference>
<keyword evidence="1" id="KW-0547">Nucleotide-binding</keyword>
<reference evidence="4 5" key="1">
    <citation type="journal article" date="2015" name="BMC Genomics">
        <title>Genome mining reveals unlocked bioactive potential of marine Gram-negative bacteria.</title>
        <authorList>
            <person name="Machado H."/>
            <person name="Sonnenschein E.C."/>
            <person name="Melchiorsen J."/>
            <person name="Gram L."/>
        </authorList>
    </citation>
    <scope>NUCLEOTIDE SEQUENCE [LARGE SCALE GENOMIC DNA]</scope>
    <source>
        <strain evidence="4 5">S4054</strain>
    </source>
</reference>
<gene>
    <name evidence="4" type="ORF">N479_13660</name>
</gene>
<dbReference type="GO" id="GO:0022857">
    <property type="term" value="F:transmembrane transporter activity"/>
    <property type="evidence" value="ECO:0007669"/>
    <property type="project" value="TreeGrafter"/>
</dbReference>
<evidence type="ECO:0000313" key="4">
    <source>
        <dbReference type="EMBL" id="KKE83412.1"/>
    </source>
</evidence>
<dbReference type="PANTHER" id="PTHR24220">
    <property type="entry name" value="IMPORT ATP-BINDING PROTEIN"/>
    <property type="match status" value="1"/>
</dbReference>
<dbReference type="Gene3D" id="3.40.50.300">
    <property type="entry name" value="P-loop containing nucleotide triphosphate hydrolases"/>
    <property type="match status" value="1"/>
</dbReference>